<name>A0A926UTS4_9CYAN</name>
<proteinExistence type="predicted"/>
<dbReference type="EMBL" id="JACJPY010000042">
    <property type="protein sequence ID" value="MBD2151119.1"/>
    <property type="molecule type" value="Genomic_DNA"/>
</dbReference>
<reference evidence="1" key="1">
    <citation type="journal article" date="2015" name="ISME J.">
        <title>Draft Genome Sequence of Streptomyces incarnatus NRRL8089, which Produces the Nucleoside Antibiotic Sinefungin.</title>
        <authorList>
            <person name="Oshima K."/>
            <person name="Hattori M."/>
            <person name="Shimizu H."/>
            <person name="Fukuda K."/>
            <person name="Nemoto M."/>
            <person name="Inagaki K."/>
            <person name="Tamura T."/>
        </authorList>
    </citation>
    <scope>NUCLEOTIDE SEQUENCE</scope>
    <source>
        <strain evidence="1">FACHB-1277</strain>
    </source>
</reference>
<dbReference type="Proteomes" id="UP000631421">
    <property type="component" value="Unassembled WGS sequence"/>
</dbReference>
<comment type="caution">
    <text evidence="1">The sequence shown here is derived from an EMBL/GenBank/DDBJ whole genome shotgun (WGS) entry which is preliminary data.</text>
</comment>
<protein>
    <submittedName>
        <fullName evidence="1">Uncharacterized protein</fullName>
    </submittedName>
</protein>
<dbReference type="AlphaFoldDB" id="A0A926UTS4"/>
<sequence>MNFINKNKVLLTSLSLIVSLGGVNVLEAIAGTFSIKAISAQIARRTNVPILLPSEQVVEQYKFDRSESIYTFLDTYSDTDYSVRFNNRPGEVGNVAFRFSVSAKRGKDFEKPRQDPDPRYAATIKQVKLSGNSNGMLTSWCGGTACWTKVQWKSNGVLYDVTAKQRQPETALAIANSAIKSGNRQP</sequence>
<evidence type="ECO:0000313" key="1">
    <source>
        <dbReference type="EMBL" id="MBD2151119.1"/>
    </source>
</evidence>
<reference evidence="1" key="2">
    <citation type="submission" date="2020-08" db="EMBL/GenBank/DDBJ databases">
        <authorList>
            <person name="Chen M."/>
            <person name="Teng W."/>
            <person name="Zhao L."/>
            <person name="Hu C."/>
            <person name="Zhou Y."/>
            <person name="Han B."/>
            <person name="Song L."/>
            <person name="Shu W."/>
        </authorList>
    </citation>
    <scope>NUCLEOTIDE SEQUENCE</scope>
    <source>
        <strain evidence="1">FACHB-1277</strain>
    </source>
</reference>
<dbReference type="RefSeq" id="WP_190351518.1">
    <property type="nucleotide sequence ID" value="NZ_JACJPY010000042.1"/>
</dbReference>
<keyword evidence="2" id="KW-1185">Reference proteome</keyword>
<evidence type="ECO:0000313" key="2">
    <source>
        <dbReference type="Proteomes" id="UP000631421"/>
    </source>
</evidence>
<organism evidence="1 2">
    <name type="scientific">Pseudanabaena cinerea FACHB-1277</name>
    <dbReference type="NCBI Taxonomy" id="2949581"/>
    <lineage>
        <taxon>Bacteria</taxon>
        <taxon>Bacillati</taxon>
        <taxon>Cyanobacteriota</taxon>
        <taxon>Cyanophyceae</taxon>
        <taxon>Pseudanabaenales</taxon>
        <taxon>Pseudanabaenaceae</taxon>
        <taxon>Pseudanabaena</taxon>
        <taxon>Pseudanabaena cinerea</taxon>
    </lineage>
</organism>
<accession>A0A926UTS4</accession>
<gene>
    <name evidence="1" type="ORF">H6F44_13460</name>
</gene>